<name>A0A6G1MJN5_ORBOL</name>
<dbReference type="EMBL" id="WIPF01000008">
    <property type="protein sequence ID" value="KAF3230438.1"/>
    <property type="molecule type" value="Genomic_DNA"/>
</dbReference>
<evidence type="ECO:0000313" key="3">
    <source>
        <dbReference type="EMBL" id="KAF3161328.1"/>
    </source>
</evidence>
<proteinExistence type="predicted"/>
<evidence type="ECO:0000313" key="7">
    <source>
        <dbReference type="Proteomes" id="UP000479691"/>
    </source>
</evidence>
<dbReference type="EMBL" id="JAABOE010000149">
    <property type="protein sequence ID" value="KAF3161328.1"/>
    <property type="molecule type" value="Genomic_DNA"/>
</dbReference>
<feature type="compositionally biased region" description="Basic and acidic residues" evidence="2">
    <location>
        <begin position="44"/>
        <end position="74"/>
    </location>
</feature>
<evidence type="ECO:0000256" key="1">
    <source>
        <dbReference type="SAM" id="Coils"/>
    </source>
</evidence>
<evidence type="ECO:0000313" key="4">
    <source>
        <dbReference type="EMBL" id="KAF3224217.1"/>
    </source>
</evidence>
<dbReference type="Proteomes" id="UP000472727">
    <property type="component" value="Unassembled WGS sequence"/>
</dbReference>
<dbReference type="AlphaFoldDB" id="A0A6G1MJN5"/>
<evidence type="ECO:0008006" key="9">
    <source>
        <dbReference type="Google" id="ProtNLM"/>
    </source>
</evidence>
<evidence type="ECO:0000313" key="8">
    <source>
        <dbReference type="Proteomes" id="UP000483672"/>
    </source>
</evidence>
<reference evidence="6 7" key="1">
    <citation type="submission" date="2019-06" db="EMBL/GenBank/DDBJ databases">
        <authorList>
            <person name="Palmer J.M."/>
        </authorList>
    </citation>
    <scope>NUCLEOTIDE SEQUENCE [LARGE SCALE GENOMIC DNA]</scope>
    <source>
        <strain evidence="4 6">TWF106</strain>
        <strain evidence="5 8">TWF191</strain>
        <strain evidence="3 7">TWF788</strain>
    </source>
</reference>
<dbReference type="Proteomes" id="UP000483672">
    <property type="component" value="Unassembled WGS sequence"/>
</dbReference>
<keyword evidence="1" id="KW-0175">Coiled coil</keyword>
<feature type="region of interest" description="Disordered" evidence="2">
    <location>
        <begin position="32"/>
        <end position="74"/>
    </location>
</feature>
<protein>
    <recommendedName>
        <fullName evidence="9">Mitochondrial ATPase inhibitor</fullName>
    </recommendedName>
</protein>
<feature type="compositionally biased region" description="Low complexity" evidence="2">
    <location>
        <begin position="32"/>
        <end position="43"/>
    </location>
</feature>
<evidence type="ECO:0000256" key="2">
    <source>
        <dbReference type="SAM" id="MobiDB-lite"/>
    </source>
</evidence>
<gene>
    <name evidence="4" type="ORF">TWF106_004418</name>
    <name evidence="5" type="ORF">TWF191_010322</name>
    <name evidence="3" type="ORF">TWF788_002535</name>
</gene>
<feature type="coiled-coil region" evidence="1">
    <location>
        <begin position="83"/>
        <end position="110"/>
    </location>
</feature>
<accession>A0A6G1MJN5</accession>
<evidence type="ECO:0000313" key="5">
    <source>
        <dbReference type="EMBL" id="KAF3230438.1"/>
    </source>
</evidence>
<organism evidence="4 6">
    <name type="scientific">Orbilia oligospora</name>
    <name type="common">Nematode-trapping fungus</name>
    <name type="synonym">Arthrobotrys oligospora</name>
    <dbReference type="NCBI Taxonomy" id="2813651"/>
    <lineage>
        <taxon>Eukaryota</taxon>
        <taxon>Fungi</taxon>
        <taxon>Dikarya</taxon>
        <taxon>Ascomycota</taxon>
        <taxon>Pezizomycotina</taxon>
        <taxon>Orbiliomycetes</taxon>
        <taxon>Orbiliales</taxon>
        <taxon>Orbiliaceae</taxon>
        <taxon>Orbilia</taxon>
    </lineage>
</organism>
<dbReference type="EMBL" id="WIWS01000020">
    <property type="protein sequence ID" value="KAF3224217.1"/>
    <property type="molecule type" value="Genomic_DNA"/>
</dbReference>
<evidence type="ECO:0000313" key="6">
    <source>
        <dbReference type="Proteomes" id="UP000472727"/>
    </source>
</evidence>
<dbReference type="Proteomes" id="UP000479691">
    <property type="component" value="Unassembled WGS sequence"/>
</dbReference>
<sequence>MTTISTVSRRLPALCTARGSFAYTAATRLSVSSQQQARYSSYSSRHENDPEKLDDHKRNSLKEQKDGKGQWHEELASDAEAFIKAERQEIKATGEEIEKLQRETTKLLKKTGLKG</sequence>
<comment type="caution">
    <text evidence="4">The sequence shown here is derived from an EMBL/GenBank/DDBJ whole genome shotgun (WGS) entry which is preliminary data.</text>
</comment>